<evidence type="ECO:0000256" key="2">
    <source>
        <dbReference type="ARBA" id="ARBA00004609"/>
    </source>
</evidence>
<evidence type="ECO:0000259" key="16">
    <source>
        <dbReference type="PROSITE" id="PS51677"/>
    </source>
</evidence>
<evidence type="ECO:0000313" key="17">
    <source>
        <dbReference type="EMBL" id="EKM59059.1"/>
    </source>
</evidence>
<keyword evidence="10" id="KW-0961">Cell wall biogenesis/degradation</keyword>
<keyword evidence="3" id="KW-1003">Cell membrane</keyword>
<name>K5WIV9_PHACS</name>
<dbReference type="Proteomes" id="UP000008370">
    <property type="component" value="Unassembled WGS sequence"/>
</dbReference>
<dbReference type="EC" id="3.5.1.41" evidence="12"/>
<dbReference type="GO" id="GO:0071555">
    <property type="term" value="P:cell wall organization"/>
    <property type="evidence" value="ECO:0007669"/>
    <property type="project" value="UniProtKB-KW"/>
</dbReference>
<keyword evidence="4" id="KW-0325">Glycoprotein</keyword>
<evidence type="ECO:0000256" key="15">
    <source>
        <dbReference type="SAM" id="SignalP"/>
    </source>
</evidence>
<proteinExistence type="predicted"/>
<dbReference type="HOGENOM" id="CLU_042090_2_0_1"/>
<dbReference type="OrthoDB" id="407355at2759"/>
<dbReference type="InterPro" id="IPR002509">
    <property type="entry name" value="NODB_dom"/>
</dbReference>
<dbReference type="Gene3D" id="3.20.20.370">
    <property type="entry name" value="Glycoside hydrolase/deacetylase"/>
    <property type="match status" value="1"/>
</dbReference>
<dbReference type="PANTHER" id="PTHR10587:SF135">
    <property type="entry name" value="CHITIN DEACETYLASE 3"/>
    <property type="match status" value="1"/>
</dbReference>
<dbReference type="AlphaFoldDB" id="K5WIV9"/>
<protein>
    <recommendedName>
        <fullName evidence="12">chitin deacetylase</fullName>
        <ecNumber evidence="12">3.5.1.41</ecNumber>
    </recommendedName>
</protein>
<accession>K5WIV9</accession>
<dbReference type="GO" id="GO:0005886">
    <property type="term" value="C:plasma membrane"/>
    <property type="evidence" value="ECO:0007669"/>
    <property type="project" value="UniProtKB-SubCell"/>
</dbReference>
<evidence type="ECO:0000256" key="7">
    <source>
        <dbReference type="ARBA" id="ARBA00023277"/>
    </source>
</evidence>
<comment type="cofactor">
    <cofactor evidence="1">
        <name>Co(2+)</name>
        <dbReference type="ChEBI" id="CHEBI:48828"/>
    </cofactor>
</comment>
<evidence type="ECO:0000256" key="8">
    <source>
        <dbReference type="ARBA" id="ARBA00023285"/>
    </source>
</evidence>
<feature type="chain" id="PRO_5003889437" description="chitin deacetylase" evidence="15">
    <location>
        <begin position="25"/>
        <end position="481"/>
    </location>
</feature>
<keyword evidence="6" id="KW-0472">Membrane</keyword>
<keyword evidence="7" id="KW-0119">Carbohydrate metabolism</keyword>
<dbReference type="PANTHER" id="PTHR10587">
    <property type="entry name" value="GLYCOSYL TRANSFERASE-RELATED"/>
    <property type="match status" value="1"/>
</dbReference>
<feature type="compositionally biased region" description="Gly residues" evidence="14">
    <location>
        <begin position="412"/>
        <end position="421"/>
    </location>
</feature>
<evidence type="ECO:0000256" key="13">
    <source>
        <dbReference type="ARBA" id="ARBA00048494"/>
    </source>
</evidence>
<keyword evidence="5" id="KW-0146">Chitin degradation</keyword>
<dbReference type="GO" id="GO:0000272">
    <property type="term" value="P:polysaccharide catabolic process"/>
    <property type="evidence" value="ECO:0007669"/>
    <property type="project" value="UniProtKB-KW"/>
</dbReference>
<dbReference type="RefSeq" id="XP_007391636.1">
    <property type="nucleotide sequence ID" value="XM_007391574.1"/>
</dbReference>
<feature type="region of interest" description="Disordered" evidence="14">
    <location>
        <begin position="397"/>
        <end position="424"/>
    </location>
</feature>
<sequence length="481" mass="50368">MLRSTPRSLPSLLALLALSNLVLSASLPAGQAHDHAPLRKRLPGTWYQPGDHPAHALFRRGKRDTSNDGVDYPPVGSSQWSAGYPQGKPDPTEYPQEWLNALNAAVAAGNIPNVPVSTQVNGGNPTYGSLDPTGNEVCSTTYGCRNNDDIWDAPDGVWAAGFDDGPLPTSDKLYQFLQQNNVRSTHFMIGVNILGNPNEFSFAFETLGDDIAVHTWTHPYMTTLSNEQLVGEFGWTMEIIHNSTGGHLPKYWRPPYGDSDNRVSAIAKEVFGLQTIIWNHDTEDWSIDQPGYSTTPESVNASLTQWITGPKSPGLIVLEHELTEFTVQAFIDAFPLIKSSGWDIVSVTELDGESAYANADGDDGEVTPVSGIFLNAPAAAASNASASASGVNFGSSSAATSSSASPSQSAGSSGGAAGAGGAKQAVGSAGSSSSSIHAAAAPTGTNLASGATSVHWQHVLGDVPGMLAAMFTVLVSAVVFA</sequence>
<dbReference type="GeneID" id="18914613"/>
<dbReference type="EMBL" id="JH930469">
    <property type="protein sequence ID" value="EKM59059.1"/>
    <property type="molecule type" value="Genomic_DNA"/>
</dbReference>
<dbReference type="SUPFAM" id="SSF88713">
    <property type="entry name" value="Glycoside hydrolase/deacetylase"/>
    <property type="match status" value="1"/>
</dbReference>
<feature type="compositionally biased region" description="Low complexity" evidence="14">
    <location>
        <begin position="397"/>
        <end position="411"/>
    </location>
</feature>
<comment type="subcellular location">
    <subcellularLocation>
        <location evidence="2">Cell membrane</location>
        <topology evidence="2">Lipid-anchor</topology>
        <topology evidence="2">GPI-anchor</topology>
    </subcellularLocation>
</comment>
<evidence type="ECO:0000256" key="4">
    <source>
        <dbReference type="ARBA" id="ARBA00022622"/>
    </source>
</evidence>
<dbReference type="InterPro" id="IPR050248">
    <property type="entry name" value="Polysacc_deacetylase_ArnD"/>
</dbReference>
<dbReference type="STRING" id="650164.K5WIV9"/>
<dbReference type="InParanoid" id="K5WIV9"/>
<feature type="signal peptide" evidence="15">
    <location>
        <begin position="1"/>
        <end position="24"/>
    </location>
</feature>
<keyword evidence="9" id="KW-0449">Lipoprotein</keyword>
<dbReference type="PROSITE" id="PS51677">
    <property type="entry name" value="NODB"/>
    <property type="match status" value="1"/>
</dbReference>
<dbReference type="GO" id="GO:0098552">
    <property type="term" value="C:side of membrane"/>
    <property type="evidence" value="ECO:0007669"/>
    <property type="project" value="UniProtKB-KW"/>
</dbReference>
<dbReference type="GO" id="GO:0004099">
    <property type="term" value="F:chitin deacetylase activity"/>
    <property type="evidence" value="ECO:0007669"/>
    <property type="project" value="UniProtKB-EC"/>
</dbReference>
<evidence type="ECO:0000256" key="3">
    <source>
        <dbReference type="ARBA" id="ARBA00022475"/>
    </source>
</evidence>
<keyword evidence="4" id="KW-0336">GPI-anchor</keyword>
<dbReference type="GO" id="GO:0009272">
    <property type="term" value="P:fungal-type cell wall biogenesis"/>
    <property type="evidence" value="ECO:0007669"/>
    <property type="project" value="UniProtKB-ARBA"/>
</dbReference>
<evidence type="ECO:0000256" key="9">
    <source>
        <dbReference type="ARBA" id="ARBA00023288"/>
    </source>
</evidence>
<evidence type="ECO:0000256" key="6">
    <source>
        <dbReference type="ARBA" id="ARBA00023136"/>
    </source>
</evidence>
<dbReference type="GO" id="GO:0006032">
    <property type="term" value="P:chitin catabolic process"/>
    <property type="evidence" value="ECO:0007669"/>
    <property type="project" value="UniProtKB-KW"/>
</dbReference>
<dbReference type="InterPro" id="IPR011330">
    <property type="entry name" value="Glyco_hydro/deAcase_b/a-brl"/>
</dbReference>
<comment type="catalytic activity">
    <reaction evidence="13">
        <text>[(1-&gt;4)-N-acetyl-beta-D-glucosaminyl](n) + n H2O = chitosan + n acetate</text>
        <dbReference type="Rhea" id="RHEA:10464"/>
        <dbReference type="Rhea" id="RHEA-COMP:9593"/>
        <dbReference type="Rhea" id="RHEA-COMP:9597"/>
        <dbReference type="ChEBI" id="CHEBI:15377"/>
        <dbReference type="ChEBI" id="CHEBI:17029"/>
        <dbReference type="ChEBI" id="CHEBI:30089"/>
        <dbReference type="ChEBI" id="CHEBI:57704"/>
        <dbReference type="EC" id="3.5.1.41"/>
    </reaction>
    <physiologicalReaction direction="left-to-right" evidence="13">
        <dbReference type="Rhea" id="RHEA:10465"/>
    </physiologicalReaction>
</comment>
<dbReference type="KEGG" id="pco:PHACADRAFT_249241"/>
<gene>
    <name evidence="17" type="ORF">PHACADRAFT_249241</name>
</gene>
<keyword evidence="8" id="KW-0170">Cobalt</keyword>
<evidence type="ECO:0000313" key="18">
    <source>
        <dbReference type="Proteomes" id="UP000008370"/>
    </source>
</evidence>
<evidence type="ECO:0000256" key="11">
    <source>
        <dbReference type="ARBA" id="ARBA00023326"/>
    </source>
</evidence>
<reference evidence="17 18" key="1">
    <citation type="journal article" date="2012" name="BMC Genomics">
        <title>Comparative genomics of the white-rot fungi, Phanerochaete carnosa and P. chrysosporium, to elucidate the genetic basis of the distinct wood types they colonize.</title>
        <authorList>
            <person name="Suzuki H."/>
            <person name="MacDonald J."/>
            <person name="Syed K."/>
            <person name="Salamov A."/>
            <person name="Hori C."/>
            <person name="Aerts A."/>
            <person name="Henrissat B."/>
            <person name="Wiebenga A."/>
            <person name="vanKuyk P.A."/>
            <person name="Barry K."/>
            <person name="Lindquist E."/>
            <person name="LaButti K."/>
            <person name="Lapidus A."/>
            <person name="Lucas S."/>
            <person name="Coutinho P."/>
            <person name="Gong Y."/>
            <person name="Samejima M."/>
            <person name="Mahadevan R."/>
            <person name="Abou-Zaid M."/>
            <person name="de Vries R.P."/>
            <person name="Igarashi K."/>
            <person name="Yadav J.S."/>
            <person name="Grigoriev I.V."/>
            <person name="Master E.R."/>
        </authorList>
    </citation>
    <scope>NUCLEOTIDE SEQUENCE [LARGE SCALE GENOMIC DNA]</scope>
    <source>
        <strain evidence="17 18">HHB-10118-sp</strain>
    </source>
</reference>
<evidence type="ECO:0000256" key="5">
    <source>
        <dbReference type="ARBA" id="ARBA00023024"/>
    </source>
</evidence>
<keyword evidence="15" id="KW-0732">Signal</keyword>
<evidence type="ECO:0000256" key="1">
    <source>
        <dbReference type="ARBA" id="ARBA00001941"/>
    </source>
</evidence>
<organism evidence="17 18">
    <name type="scientific">Phanerochaete carnosa (strain HHB-10118-sp)</name>
    <name type="common">White-rot fungus</name>
    <name type="synonym">Peniophora carnosa</name>
    <dbReference type="NCBI Taxonomy" id="650164"/>
    <lineage>
        <taxon>Eukaryota</taxon>
        <taxon>Fungi</taxon>
        <taxon>Dikarya</taxon>
        <taxon>Basidiomycota</taxon>
        <taxon>Agaricomycotina</taxon>
        <taxon>Agaricomycetes</taxon>
        <taxon>Polyporales</taxon>
        <taxon>Phanerochaetaceae</taxon>
        <taxon>Phanerochaete</taxon>
    </lineage>
</organism>
<evidence type="ECO:0000256" key="10">
    <source>
        <dbReference type="ARBA" id="ARBA00023316"/>
    </source>
</evidence>
<dbReference type="Pfam" id="PF01522">
    <property type="entry name" value="Polysacc_deac_1"/>
    <property type="match status" value="1"/>
</dbReference>
<keyword evidence="11" id="KW-0624">Polysaccharide degradation</keyword>
<evidence type="ECO:0000256" key="14">
    <source>
        <dbReference type="SAM" id="MobiDB-lite"/>
    </source>
</evidence>
<feature type="region of interest" description="Disordered" evidence="14">
    <location>
        <begin position="62"/>
        <end position="91"/>
    </location>
</feature>
<feature type="domain" description="NodB homology" evidence="16">
    <location>
        <begin position="156"/>
        <end position="345"/>
    </location>
</feature>
<evidence type="ECO:0000256" key="12">
    <source>
        <dbReference type="ARBA" id="ARBA00024056"/>
    </source>
</evidence>
<keyword evidence="18" id="KW-1185">Reference proteome</keyword>